<feature type="compositionally biased region" description="Polar residues" evidence="1">
    <location>
        <begin position="219"/>
        <end position="235"/>
    </location>
</feature>
<feature type="region of interest" description="Disordered" evidence="1">
    <location>
        <begin position="219"/>
        <end position="238"/>
    </location>
</feature>
<keyword evidence="4" id="KW-1185">Reference proteome</keyword>
<dbReference type="CDD" id="cd12087">
    <property type="entry name" value="TM_EGFR-like"/>
    <property type="match status" value="1"/>
</dbReference>
<keyword evidence="2" id="KW-0812">Transmembrane</keyword>
<organism evidence="3 4">
    <name type="scientific">Serendipita vermifera MAFF 305830</name>
    <dbReference type="NCBI Taxonomy" id="933852"/>
    <lineage>
        <taxon>Eukaryota</taxon>
        <taxon>Fungi</taxon>
        <taxon>Dikarya</taxon>
        <taxon>Basidiomycota</taxon>
        <taxon>Agaricomycotina</taxon>
        <taxon>Agaricomycetes</taxon>
        <taxon>Sebacinales</taxon>
        <taxon>Serendipitaceae</taxon>
        <taxon>Serendipita</taxon>
    </lineage>
</organism>
<evidence type="ECO:0000256" key="1">
    <source>
        <dbReference type="SAM" id="MobiDB-lite"/>
    </source>
</evidence>
<dbReference type="HOGENOM" id="CLU_038965_0_0_1"/>
<reference evidence="3 4" key="1">
    <citation type="submission" date="2014-04" db="EMBL/GenBank/DDBJ databases">
        <authorList>
            <consortium name="DOE Joint Genome Institute"/>
            <person name="Kuo A."/>
            <person name="Zuccaro A."/>
            <person name="Kohler A."/>
            <person name="Nagy L.G."/>
            <person name="Floudas D."/>
            <person name="Copeland A."/>
            <person name="Barry K.W."/>
            <person name="Cichocki N."/>
            <person name="Veneault-Fourrey C."/>
            <person name="LaButti K."/>
            <person name="Lindquist E.A."/>
            <person name="Lipzen A."/>
            <person name="Lundell T."/>
            <person name="Morin E."/>
            <person name="Murat C."/>
            <person name="Sun H."/>
            <person name="Tunlid A."/>
            <person name="Henrissat B."/>
            <person name="Grigoriev I.V."/>
            <person name="Hibbett D.S."/>
            <person name="Martin F."/>
            <person name="Nordberg H.P."/>
            <person name="Cantor M.N."/>
            <person name="Hua S.X."/>
        </authorList>
    </citation>
    <scope>NUCLEOTIDE SEQUENCE [LARGE SCALE GENOMIC DNA]</scope>
    <source>
        <strain evidence="3 4">MAFF 305830</strain>
    </source>
</reference>
<dbReference type="Gene3D" id="1.20.5.510">
    <property type="entry name" value="Single helix bin"/>
    <property type="match status" value="1"/>
</dbReference>
<feature type="region of interest" description="Disordered" evidence="1">
    <location>
        <begin position="271"/>
        <end position="292"/>
    </location>
</feature>
<dbReference type="Proteomes" id="UP000054097">
    <property type="component" value="Unassembled WGS sequence"/>
</dbReference>
<proteinExistence type="predicted"/>
<reference evidence="4" key="2">
    <citation type="submission" date="2015-01" db="EMBL/GenBank/DDBJ databases">
        <title>Evolutionary Origins and Diversification of the Mycorrhizal Mutualists.</title>
        <authorList>
            <consortium name="DOE Joint Genome Institute"/>
            <consortium name="Mycorrhizal Genomics Consortium"/>
            <person name="Kohler A."/>
            <person name="Kuo A."/>
            <person name="Nagy L.G."/>
            <person name="Floudas D."/>
            <person name="Copeland A."/>
            <person name="Barry K.W."/>
            <person name="Cichocki N."/>
            <person name="Veneault-Fourrey C."/>
            <person name="LaButti K."/>
            <person name="Lindquist E.A."/>
            <person name="Lipzen A."/>
            <person name="Lundell T."/>
            <person name="Morin E."/>
            <person name="Murat C."/>
            <person name="Riley R."/>
            <person name="Ohm R."/>
            <person name="Sun H."/>
            <person name="Tunlid A."/>
            <person name="Henrissat B."/>
            <person name="Grigoriev I.V."/>
            <person name="Hibbett D.S."/>
            <person name="Martin F."/>
        </authorList>
    </citation>
    <scope>NUCLEOTIDE SEQUENCE [LARGE SCALE GENOMIC DNA]</scope>
    <source>
        <strain evidence="4">MAFF 305830</strain>
    </source>
</reference>
<sequence>MYITAGGSAHRPPLVLPPSSSASSLHFNTLSAGSSQTIQNTETTTIVTVVTRSDGSSGTYTLPPGSSTIVPDTGTAEPPSASTQLPAIIGGAVGGVALLVIILITFLLHRRRSAQVTHKHNQTSGYQNPRFSPVGPQPIPLSPDHVNPYTPLTPGSRDTAPLMVHMNSSNGVFVSNTPETSQFVADNSNNTENSRFQDNQTPAWAVPTAARQGSIDATNYTGSSNTPSAPLTSPGSGRAWSGAGLPPGAMAPRMGSTYGARFNEKARFTLSKPTLAPSSPANTVGLPSYSQG</sequence>
<evidence type="ECO:0000256" key="2">
    <source>
        <dbReference type="SAM" id="Phobius"/>
    </source>
</evidence>
<gene>
    <name evidence="3" type="ORF">M408DRAFT_20457</name>
</gene>
<dbReference type="EMBL" id="KN824280">
    <property type="protein sequence ID" value="KIM32109.1"/>
    <property type="molecule type" value="Genomic_DNA"/>
</dbReference>
<keyword evidence="2" id="KW-1133">Transmembrane helix</keyword>
<name>A0A0C3BJ70_SERVB</name>
<dbReference type="AlphaFoldDB" id="A0A0C3BJ70"/>
<keyword evidence="2" id="KW-0472">Membrane</keyword>
<feature type="transmembrane region" description="Helical" evidence="2">
    <location>
        <begin position="87"/>
        <end position="108"/>
    </location>
</feature>
<accession>A0A0C3BJ70</accession>
<protein>
    <submittedName>
        <fullName evidence="3">Uncharacterized protein</fullName>
    </submittedName>
</protein>
<evidence type="ECO:0000313" key="3">
    <source>
        <dbReference type="EMBL" id="KIM32109.1"/>
    </source>
</evidence>
<evidence type="ECO:0000313" key="4">
    <source>
        <dbReference type="Proteomes" id="UP000054097"/>
    </source>
</evidence>